<evidence type="ECO:0000256" key="1">
    <source>
        <dbReference type="SAM" id="SignalP"/>
    </source>
</evidence>
<feature type="signal peptide" evidence="1">
    <location>
        <begin position="1"/>
        <end position="19"/>
    </location>
</feature>
<organism evidence="2 3">
    <name type="scientific">Hyaloperonospora brassicae</name>
    <name type="common">Brassica downy mildew</name>
    <name type="synonym">Peronospora brassicae</name>
    <dbReference type="NCBI Taxonomy" id="162125"/>
    <lineage>
        <taxon>Eukaryota</taxon>
        <taxon>Sar</taxon>
        <taxon>Stramenopiles</taxon>
        <taxon>Oomycota</taxon>
        <taxon>Peronosporomycetes</taxon>
        <taxon>Peronosporales</taxon>
        <taxon>Peronosporaceae</taxon>
        <taxon>Hyaloperonospora</taxon>
    </lineage>
</organism>
<reference evidence="2" key="1">
    <citation type="submission" date="2022-12" db="EMBL/GenBank/DDBJ databases">
        <authorList>
            <person name="Webb A."/>
        </authorList>
    </citation>
    <scope>NUCLEOTIDE SEQUENCE</scope>
    <source>
        <strain evidence="2">Hp1</strain>
    </source>
</reference>
<keyword evidence="1" id="KW-0732">Signal</keyword>
<evidence type="ECO:0000313" key="3">
    <source>
        <dbReference type="Proteomes" id="UP001162031"/>
    </source>
</evidence>
<sequence>MTPRILALAGLLVAAFASANVPVFVHHDAVYLLPESRGLPCSDDGGMNCPKAGDVAYAGCRPGLLSYNGAVCVAPVDAQCIEAVDDTWLCTFPQTAYTSATDTDPIGMYDDIDDDDDERLRNLLSVLCDVNSGKDAYKTSRYGCRTITSAVKAPTIHTVTETGSTVNQHDQATPHTIQNGEYHGGFVTPMYGSPNDGYSANEAYPTRINDLVDDFDSIDDVYPTHHAHNVYSSINSLNHHDTYDLQQKMLPADPIQVATDGLTTVPDSYLSVVPVVSTLKPDVMTVIPGTSTLTPDVLTVVPAIVPVVPGTPTVVTDILPLGPDITTAIPGVVTLPPIIPAIPSVTPTPLTTPTFPRFQRRMRSLGE</sequence>
<dbReference type="EMBL" id="CANTFL010001487">
    <property type="protein sequence ID" value="CAI5743246.1"/>
    <property type="molecule type" value="Genomic_DNA"/>
</dbReference>
<accession>A0AAV0V263</accession>
<keyword evidence="3" id="KW-1185">Reference proteome</keyword>
<gene>
    <name evidence="2" type="ORF">HBR001_LOCUS9381</name>
</gene>
<evidence type="ECO:0000313" key="2">
    <source>
        <dbReference type="EMBL" id="CAI5743246.1"/>
    </source>
</evidence>
<comment type="caution">
    <text evidence="2">The sequence shown here is derived from an EMBL/GenBank/DDBJ whole genome shotgun (WGS) entry which is preliminary data.</text>
</comment>
<name>A0AAV0V263_HYABA</name>
<feature type="chain" id="PRO_5043662112" evidence="1">
    <location>
        <begin position="20"/>
        <end position="367"/>
    </location>
</feature>
<dbReference type="AlphaFoldDB" id="A0AAV0V263"/>
<protein>
    <submittedName>
        <fullName evidence="2">Uncharacterized protein</fullName>
    </submittedName>
</protein>
<dbReference type="Proteomes" id="UP001162031">
    <property type="component" value="Unassembled WGS sequence"/>
</dbReference>
<proteinExistence type="predicted"/>